<name>A0A0E9UZX8_ANGAN</name>
<protein>
    <submittedName>
        <fullName evidence="1">Uncharacterized protein</fullName>
    </submittedName>
</protein>
<dbReference type="EMBL" id="GBXM01037138">
    <property type="protein sequence ID" value="JAH71439.1"/>
    <property type="molecule type" value="Transcribed_RNA"/>
</dbReference>
<reference evidence="1" key="1">
    <citation type="submission" date="2014-11" db="EMBL/GenBank/DDBJ databases">
        <authorList>
            <person name="Amaro Gonzalez C."/>
        </authorList>
    </citation>
    <scope>NUCLEOTIDE SEQUENCE</scope>
</reference>
<accession>A0A0E9UZX8</accession>
<reference evidence="1" key="2">
    <citation type="journal article" date="2015" name="Fish Shellfish Immunol.">
        <title>Early steps in the European eel (Anguilla anguilla)-Vibrio vulnificus interaction in the gills: Role of the RtxA13 toxin.</title>
        <authorList>
            <person name="Callol A."/>
            <person name="Pajuelo D."/>
            <person name="Ebbesson L."/>
            <person name="Teles M."/>
            <person name="MacKenzie S."/>
            <person name="Amaro C."/>
        </authorList>
    </citation>
    <scope>NUCLEOTIDE SEQUENCE</scope>
</reference>
<organism evidence="1">
    <name type="scientific">Anguilla anguilla</name>
    <name type="common">European freshwater eel</name>
    <name type="synonym">Muraena anguilla</name>
    <dbReference type="NCBI Taxonomy" id="7936"/>
    <lineage>
        <taxon>Eukaryota</taxon>
        <taxon>Metazoa</taxon>
        <taxon>Chordata</taxon>
        <taxon>Craniata</taxon>
        <taxon>Vertebrata</taxon>
        <taxon>Euteleostomi</taxon>
        <taxon>Actinopterygii</taxon>
        <taxon>Neopterygii</taxon>
        <taxon>Teleostei</taxon>
        <taxon>Anguilliformes</taxon>
        <taxon>Anguillidae</taxon>
        <taxon>Anguilla</taxon>
    </lineage>
</organism>
<evidence type="ECO:0000313" key="1">
    <source>
        <dbReference type="EMBL" id="JAH71439.1"/>
    </source>
</evidence>
<dbReference type="AlphaFoldDB" id="A0A0E9UZX8"/>
<sequence>MCTCESYRFSTFSCSKDGFISYM</sequence>
<proteinExistence type="predicted"/>